<feature type="domain" description="UBZ1-type" evidence="8">
    <location>
        <begin position="891"/>
        <end position="916"/>
    </location>
</feature>
<reference evidence="10" key="1">
    <citation type="submission" date="2025-08" db="UniProtKB">
        <authorList>
            <consortium name="RefSeq"/>
        </authorList>
    </citation>
    <scope>IDENTIFICATION</scope>
    <source>
        <tissue evidence="10">Gonads</tissue>
    </source>
</reference>
<dbReference type="Pfam" id="PF18112">
    <property type="entry name" value="Zn-C2H2_12"/>
    <property type="match status" value="1"/>
</dbReference>
<dbReference type="GO" id="GO:0008270">
    <property type="term" value="F:zinc ion binding"/>
    <property type="evidence" value="ECO:0007669"/>
    <property type="project" value="UniProtKB-KW"/>
</dbReference>
<gene>
    <name evidence="10" type="primary">LOC106175544</name>
</gene>
<sequence>MAEANTTSMEVVEMGPGGEVRFNNKTEFGQVIFHNIARYYPADAHISVTFAITSQLTATKHDWIGLFKVGWVKSSENICYEWVVIPADYKEQQEIETCVLFQAHNLPKDDGEFYQYCYIANGGQVRGASTPFQFRNPRADDFEEAEDEDIDLIIINNRAQHLEERIAQVEMEKQELLKSKEALDADRESLIEKLVEYQKQVKEKQESLDSQQRSLCKVQEELSSTQAEAKDMAAKQEERIEKLMKEKEELSKTLESKEVEITRLMEELQEVNREKDELCGKVKTLDEEKELNIFTNSESAIKAHTLEIENLQKQNTSHEGDLTQCRAEVSELKMALDKERRDMAQLRQLRDADQEQSAALAEKLKNTEDKLQAAAACKQMLSEETETLKAAYMEMSNNLEKAKSESHSYKDKLAREEKRFKEELETSRREVEERETALEMIKKEKEKADTKAQDQDEQILALKARLQSEEVQMQNDAAGAAFALQPVLNDLKDRYKRYKNKYDLARIEKENLTRRQEQWKQQEQDLRREVDDLKARLKMGADEYKALHIQYQKATKKLAAKEPKVEKKAPLVEEVLTEVAQQLKATELDAASPSAAAAAETRADQGGDFEVVTSIPTSSLSIEELQAQFEDLGQELEKRTMKKKMYKQKFLDEREKNDFLRKHYEEELQKKTALISDLNGKIEALEKDSAGNEKKLAEVCNKQKLEITRLSGLLAAERGNKTASYALPPDGLPSPATPPVIMEYGNPYAPVLPPALSPEIRHPAMGNPLLAAESTLLDPPMKPEILPSAKMAAVMAVHKKESSSENSSSSSTTDGDDFPTEQDLVAPPAEEPSKKDQTAEEADTPDGEEEKFEDAVGMPLPQCPMCNKQFQGDDAEVKISEHIDREHTGPECPMCHKSFSVGTAQTEFERHVQSHFDEQEYEFA</sequence>
<dbReference type="CDD" id="cd21965">
    <property type="entry name" value="Zn-C2H2_CALCOCO1_TAX1BP1_like"/>
    <property type="match status" value="1"/>
</dbReference>
<protein>
    <submittedName>
        <fullName evidence="10">Tax1-binding protein 1 homolog B-like</fullName>
    </submittedName>
</protein>
<dbReference type="PANTHER" id="PTHR31915">
    <property type="entry name" value="SKICH DOMAIN-CONTAINING PROTEIN"/>
    <property type="match status" value="1"/>
</dbReference>
<evidence type="ECO:0000259" key="7">
    <source>
        <dbReference type="Pfam" id="PF17751"/>
    </source>
</evidence>
<dbReference type="InParanoid" id="A0A1S3JRP7"/>
<evidence type="ECO:0000313" key="9">
    <source>
        <dbReference type="Proteomes" id="UP000085678"/>
    </source>
</evidence>
<dbReference type="Gene3D" id="2.60.40.2840">
    <property type="match status" value="1"/>
</dbReference>
<evidence type="ECO:0000313" key="10">
    <source>
        <dbReference type="RefSeq" id="XP_013413060.1"/>
    </source>
</evidence>
<keyword evidence="2" id="KW-0863">Zinc-finger</keyword>
<dbReference type="Pfam" id="PF17751">
    <property type="entry name" value="SKICH"/>
    <property type="match status" value="1"/>
</dbReference>
<feature type="domain" description="SKICH" evidence="7">
    <location>
        <begin position="31"/>
        <end position="134"/>
    </location>
</feature>
<name>A0A1S3JRP7_LINAN</name>
<dbReference type="STRING" id="7574.A0A1S3JRP7"/>
<feature type="coiled-coil region" evidence="5">
    <location>
        <begin position="152"/>
        <end position="543"/>
    </location>
</feature>
<dbReference type="InterPro" id="IPR041611">
    <property type="entry name" value="SKICH"/>
</dbReference>
<evidence type="ECO:0000256" key="3">
    <source>
        <dbReference type="ARBA" id="ARBA00022833"/>
    </source>
</evidence>
<dbReference type="OrthoDB" id="10015001at2759"/>
<evidence type="ECO:0000256" key="6">
    <source>
        <dbReference type="SAM" id="MobiDB-lite"/>
    </source>
</evidence>
<dbReference type="GeneID" id="106175544"/>
<proteinExistence type="predicted"/>
<evidence type="ECO:0000256" key="1">
    <source>
        <dbReference type="ARBA" id="ARBA00022723"/>
    </source>
</evidence>
<keyword evidence="4 5" id="KW-0175">Coiled coil</keyword>
<keyword evidence="9" id="KW-1185">Reference proteome</keyword>
<dbReference type="Proteomes" id="UP000085678">
    <property type="component" value="Unplaced"/>
</dbReference>
<organism evidence="9 10">
    <name type="scientific">Lingula anatina</name>
    <name type="common">Brachiopod</name>
    <name type="synonym">Lingula unguis</name>
    <dbReference type="NCBI Taxonomy" id="7574"/>
    <lineage>
        <taxon>Eukaryota</taxon>
        <taxon>Metazoa</taxon>
        <taxon>Spiralia</taxon>
        <taxon>Lophotrochozoa</taxon>
        <taxon>Brachiopoda</taxon>
        <taxon>Linguliformea</taxon>
        <taxon>Lingulata</taxon>
        <taxon>Lingulida</taxon>
        <taxon>Linguloidea</taxon>
        <taxon>Lingulidae</taxon>
        <taxon>Lingula</taxon>
    </lineage>
</organism>
<dbReference type="InterPro" id="IPR051002">
    <property type="entry name" value="UBA_autophagy_assoc_protein"/>
</dbReference>
<dbReference type="KEGG" id="lak:106175544"/>
<dbReference type="PANTHER" id="PTHR31915:SF6">
    <property type="entry name" value="SKICH DOMAIN-CONTAINING PROTEIN"/>
    <property type="match status" value="1"/>
</dbReference>
<keyword evidence="1" id="KW-0479">Metal-binding</keyword>
<dbReference type="InterPro" id="IPR041641">
    <property type="entry name" value="CALCOCO1/2_Zn_UBZ1"/>
</dbReference>
<feature type="compositionally biased region" description="Acidic residues" evidence="6">
    <location>
        <begin position="839"/>
        <end position="852"/>
    </location>
</feature>
<evidence type="ECO:0000256" key="5">
    <source>
        <dbReference type="SAM" id="Coils"/>
    </source>
</evidence>
<dbReference type="Gene3D" id="6.20.250.40">
    <property type="match status" value="1"/>
</dbReference>
<feature type="coiled-coil region" evidence="5">
    <location>
        <begin position="622"/>
        <end position="695"/>
    </location>
</feature>
<evidence type="ECO:0000256" key="4">
    <source>
        <dbReference type="ARBA" id="ARBA00023054"/>
    </source>
</evidence>
<feature type="region of interest" description="Disordered" evidence="6">
    <location>
        <begin position="796"/>
        <end position="863"/>
    </location>
</feature>
<accession>A0A1S3JRP7</accession>
<dbReference type="AlphaFoldDB" id="A0A1S3JRP7"/>
<evidence type="ECO:0000256" key="2">
    <source>
        <dbReference type="ARBA" id="ARBA00022771"/>
    </source>
</evidence>
<evidence type="ECO:0000259" key="8">
    <source>
        <dbReference type="Pfam" id="PF18112"/>
    </source>
</evidence>
<keyword evidence="3" id="KW-0862">Zinc</keyword>
<dbReference type="RefSeq" id="XP_013413060.1">
    <property type="nucleotide sequence ID" value="XM_013557606.1"/>
</dbReference>